<dbReference type="CDD" id="cd06423">
    <property type="entry name" value="CESA_like"/>
    <property type="match status" value="1"/>
</dbReference>
<dbReference type="Proteomes" id="UP001229955">
    <property type="component" value="Chromosome"/>
</dbReference>
<keyword evidence="3" id="KW-0328">Glycosyltransferase</keyword>
<dbReference type="RefSeq" id="WP_367886091.1">
    <property type="nucleotide sequence ID" value="NZ_CP130612.1"/>
</dbReference>
<dbReference type="AlphaFoldDB" id="A0AA49JWC2"/>
<dbReference type="EMBL" id="CP130613">
    <property type="protein sequence ID" value="WKW16138.1"/>
    <property type="molecule type" value="Genomic_DNA"/>
</dbReference>
<organism evidence="3">
    <name type="scientific">Pseudogemmatithrix spongiicola</name>
    <dbReference type="NCBI Taxonomy" id="3062599"/>
    <lineage>
        <taxon>Bacteria</taxon>
        <taxon>Pseudomonadati</taxon>
        <taxon>Gemmatimonadota</taxon>
        <taxon>Gemmatimonadia</taxon>
        <taxon>Gemmatimonadales</taxon>
        <taxon>Gemmatimonadaceae</taxon>
        <taxon>Pseudogemmatithrix</taxon>
    </lineage>
</organism>
<reference evidence="3" key="1">
    <citation type="submission" date="2023-07" db="EMBL/GenBank/DDBJ databases">
        <authorList>
            <person name="Haufschild T."/>
            <person name="Kallscheuer N."/>
            <person name="Hammer J."/>
            <person name="Kohn T."/>
            <person name="Kabuu M."/>
            <person name="Jogler M."/>
            <person name="Wohfarth N."/>
            <person name="Heuer A."/>
            <person name="Rohde M."/>
            <person name="van Teeseling M.C.F."/>
            <person name="Jogler C."/>
        </authorList>
    </citation>
    <scope>NUCLEOTIDE SEQUENCE</scope>
    <source>
        <strain evidence="3">Strain 138</strain>
        <strain evidence="4">Strain 318</strain>
    </source>
</reference>
<dbReference type="EC" id="2.4.-.-" evidence="3"/>
<evidence type="ECO:0000256" key="1">
    <source>
        <dbReference type="SAM" id="Phobius"/>
    </source>
</evidence>
<evidence type="ECO:0000313" key="3">
    <source>
        <dbReference type="EMBL" id="WKW13231.1"/>
    </source>
</evidence>
<sequence>MIADHWLAATLGALWVTLLVTVVLRFLDSKRLSAYTPVSRGDAPPLSVVIPARNESRNIEACVRSVLTSDYPRLEVIVVDDHSTDGTGEIARRLAAEDTRLRVVAAPDLPAGWFGKQWACHTGARAASGTLLCFTDADTRHAPRLLSLSVGAMRQRGADLFTVAGHQQALTFWEKVIQPFVFSILLSRYGGLEAMSRSSKPLDKIANGQFILMSRGAYDAIGGHDAVKDHVAEDLRLAQLATARGLQAHMLLARDELQTRMYTSLAEIRRGWGKNVYAAGRDTMPLNAVTGRIFPWIFPLPALMPVLPLLCLTLGLAGVWGPGALVFGAIAAPATLLFYAGVYGFSRLNPLWALLYPLAAVTFSWICAEAAWRGSKVEWKGRGYVSRRAT</sequence>
<proteinExistence type="predicted"/>
<dbReference type="Gene3D" id="3.90.550.10">
    <property type="entry name" value="Spore Coat Polysaccharide Biosynthesis Protein SpsA, Chain A"/>
    <property type="match status" value="1"/>
</dbReference>
<keyword evidence="1" id="KW-0812">Transmembrane</keyword>
<dbReference type="InterPro" id="IPR029044">
    <property type="entry name" value="Nucleotide-diphossugar_trans"/>
</dbReference>
<dbReference type="PANTHER" id="PTHR43646">
    <property type="entry name" value="GLYCOSYLTRANSFERASE"/>
    <property type="match status" value="1"/>
</dbReference>
<dbReference type="InterPro" id="IPR001173">
    <property type="entry name" value="Glyco_trans_2-like"/>
</dbReference>
<dbReference type="KEGG" id="pspc:Strain318_002548"/>
<name>A0AA49JWC2_9BACT</name>
<feature type="transmembrane region" description="Helical" evidence="1">
    <location>
        <begin position="293"/>
        <end position="317"/>
    </location>
</feature>
<gene>
    <name evidence="3" type="ORF">Strain138_002548</name>
    <name evidence="4" type="ORF">Strain318_002548</name>
</gene>
<protein>
    <submittedName>
        <fullName evidence="3">Glycosyltransferase</fullName>
        <ecNumber evidence="3">2.4.-.-</ecNumber>
    </submittedName>
</protein>
<feature type="domain" description="Glycosyltransferase 2-like" evidence="2">
    <location>
        <begin position="47"/>
        <end position="220"/>
    </location>
</feature>
<dbReference type="EMBL" id="CP130612">
    <property type="protein sequence ID" value="WKW13231.1"/>
    <property type="molecule type" value="Genomic_DNA"/>
</dbReference>
<dbReference type="Pfam" id="PF00535">
    <property type="entry name" value="Glycos_transf_2"/>
    <property type="match status" value="1"/>
</dbReference>
<keyword evidence="1" id="KW-0472">Membrane</keyword>
<keyword evidence="3" id="KW-0808">Transferase</keyword>
<evidence type="ECO:0000313" key="5">
    <source>
        <dbReference type="Proteomes" id="UP001229955"/>
    </source>
</evidence>
<dbReference type="PANTHER" id="PTHR43646:SF3">
    <property type="entry name" value="SLR1566 PROTEIN"/>
    <property type="match status" value="1"/>
</dbReference>
<evidence type="ECO:0000313" key="4">
    <source>
        <dbReference type="EMBL" id="WKW16138.1"/>
    </source>
</evidence>
<feature type="transmembrane region" description="Helical" evidence="1">
    <location>
        <begin position="324"/>
        <end position="345"/>
    </location>
</feature>
<dbReference type="GO" id="GO:0016757">
    <property type="term" value="F:glycosyltransferase activity"/>
    <property type="evidence" value="ECO:0007669"/>
    <property type="project" value="UniProtKB-KW"/>
</dbReference>
<evidence type="ECO:0000259" key="2">
    <source>
        <dbReference type="Pfam" id="PF00535"/>
    </source>
</evidence>
<accession>A0AA49JWC2</accession>
<dbReference type="SUPFAM" id="SSF53448">
    <property type="entry name" value="Nucleotide-diphospho-sugar transferases"/>
    <property type="match status" value="1"/>
</dbReference>
<keyword evidence="1" id="KW-1133">Transmembrane helix</keyword>
<feature type="transmembrane region" description="Helical" evidence="1">
    <location>
        <begin position="351"/>
        <end position="372"/>
    </location>
</feature>
<keyword evidence="5" id="KW-1185">Reference proteome</keyword>
<accession>A0AA49Q7W1</accession>